<dbReference type="EMBL" id="QFPP01000221">
    <property type="protein sequence ID" value="PZQ72451.1"/>
    <property type="molecule type" value="Genomic_DNA"/>
</dbReference>
<evidence type="ECO:0000313" key="2">
    <source>
        <dbReference type="EMBL" id="PZQ72451.1"/>
    </source>
</evidence>
<comment type="similarity">
    <text evidence="1">Belongs to the enoyl-CoA hydratase/isomerase family.</text>
</comment>
<dbReference type="Gene3D" id="3.90.226.10">
    <property type="entry name" value="2-enoyl-CoA Hydratase, Chain A, domain 1"/>
    <property type="match status" value="1"/>
</dbReference>
<dbReference type="PANTHER" id="PTHR43802:SF1">
    <property type="entry name" value="IP11341P-RELATED"/>
    <property type="match status" value="1"/>
</dbReference>
<proteinExistence type="inferred from homology"/>
<dbReference type="GO" id="GO:0003824">
    <property type="term" value="F:catalytic activity"/>
    <property type="evidence" value="ECO:0007669"/>
    <property type="project" value="UniProtKB-ARBA"/>
</dbReference>
<accession>A0A2W5Q2A9</accession>
<dbReference type="Proteomes" id="UP000249135">
    <property type="component" value="Unassembled WGS sequence"/>
</dbReference>
<dbReference type="SUPFAM" id="SSF52096">
    <property type="entry name" value="ClpP/crotonase"/>
    <property type="match status" value="1"/>
</dbReference>
<sequence>MTEAPLLTAVKEGVMTITLYRPQKLNAIDNLLAEALLEAIEAAGHDDAVRAVRVRGEGRAFCAGRDVGAPPTERDLVHVQAVASALVRLDKPVLFAVHGWTLGAGLEWMLDADIVIAASDARFRLPEASLGVFVTGGLSATLAACAGVARAKALTLLGETFGADEARAWGLVWRVVAPGELDVASMQMARQLAALAPEVARQFKRVFHEVGLANFDAAIARENAAHAALAAAGATADSR</sequence>
<dbReference type="PANTHER" id="PTHR43802">
    <property type="entry name" value="ENOYL-COA HYDRATASE"/>
    <property type="match status" value="1"/>
</dbReference>
<dbReference type="Pfam" id="PF00378">
    <property type="entry name" value="ECH_1"/>
    <property type="match status" value="1"/>
</dbReference>
<dbReference type="InterPro" id="IPR001753">
    <property type="entry name" value="Enoyl-CoA_hydra/iso"/>
</dbReference>
<dbReference type="InterPro" id="IPR029045">
    <property type="entry name" value="ClpP/crotonase-like_dom_sf"/>
</dbReference>
<evidence type="ECO:0000256" key="1">
    <source>
        <dbReference type="ARBA" id="ARBA00005254"/>
    </source>
</evidence>
<protein>
    <submittedName>
        <fullName evidence="2">Crotonase</fullName>
    </submittedName>
</protein>
<dbReference type="CDD" id="cd06558">
    <property type="entry name" value="crotonase-like"/>
    <property type="match status" value="1"/>
</dbReference>
<evidence type="ECO:0000313" key="3">
    <source>
        <dbReference type="Proteomes" id="UP000249135"/>
    </source>
</evidence>
<gene>
    <name evidence="2" type="ORF">DI563_16515</name>
</gene>
<name>A0A2W5Q2A9_VARPD</name>
<comment type="caution">
    <text evidence="2">The sequence shown here is derived from an EMBL/GenBank/DDBJ whole genome shotgun (WGS) entry which is preliminary data.</text>
</comment>
<reference evidence="2 3" key="1">
    <citation type="submission" date="2017-08" db="EMBL/GenBank/DDBJ databases">
        <title>Infants hospitalized years apart are colonized by the same room-sourced microbial strains.</title>
        <authorList>
            <person name="Brooks B."/>
            <person name="Olm M.R."/>
            <person name="Firek B.A."/>
            <person name="Baker R."/>
            <person name="Thomas B.C."/>
            <person name="Morowitz M.J."/>
            <person name="Banfield J.F."/>
        </authorList>
    </citation>
    <scope>NUCLEOTIDE SEQUENCE [LARGE SCALE GENOMIC DNA]</scope>
    <source>
        <strain evidence="2">S2_005_003_R2_41</strain>
    </source>
</reference>
<organism evidence="2 3">
    <name type="scientific">Variovorax paradoxus</name>
    <dbReference type="NCBI Taxonomy" id="34073"/>
    <lineage>
        <taxon>Bacteria</taxon>
        <taxon>Pseudomonadati</taxon>
        <taxon>Pseudomonadota</taxon>
        <taxon>Betaproteobacteria</taxon>
        <taxon>Burkholderiales</taxon>
        <taxon>Comamonadaceae</taxon>
        <taxon>Variovorax</taxon>
    </lineage>
</organism>
<dbReference type="AlphaFoldDB" id="A0A2W5Q2A9"/>